<evidence type="ECO:0000256" key="1">
    <source>
        <dbReference type="SAM" id="Coils"/>
    </source>
</evidence>
<gene>
    <name evidence="4" type="ORF">MOPEL_135_00720</name>
</gene>
<feature type="transmembrane region" description="Helical" evidence="3">
    <location>
        <begin position="752"/>
        <end position="779"/>
    </location>
</feature>
<dbReference type="SUPFAM" id="SSF82714">
    <property type="entry name" value="Multidrug efflux transporter AcrB TolC docking domain, DN and DC subdomains"/>
    <property type="match status" value="2"/>
</dbReference>
<dbReference type="Gene3D" id="1.20.1640.10">
    <property type="entry name" value="Multidrug efflux transporter AcrB transmembrane domain"/>
    <property type="match status" value="3"/>
</dbReference>
<dbReference type="EMBL" id="BAFE01000094">
    <property type="protein sequence ID" value="GAB49834.1"/>
    <property type="molecule type" value="Genomic_DNA"/>
</dbReference>
<feature type="compositionally biased region" description="Low complexity" evidence="2">
    <location>
        <begin position="1340"/>
        <end position="1356"/>
    </location>
</feature>
<dbReference type="Proteomes" id="UP000004367">
    <property type="component" value="Unassembled WGS sequence"/>
</dbReference>
<feature type="transmembrane region" description="Helical" evidence="3">
    <location>
        <begin position="1290"/>
        <end position="1314"/>
    </location>
</feature>
<dbReference type="Pfam" id="PF00873">
    <property type="entry name" value="ACR_tran"/>
    <property type="match status" value="2"/>
</dbReference>
<proteinExistence type="predicted"/>
<feature type="compositionally biased region" description="Pro residues" evidence="2">
    <location>
        <begin position="395"/>
        <end position="404"/>
    </location>
</feature>
<dbReference type="GO" id="GO:0005886">
    <property type="term" value="C:plasma membrane"/>
    <property type="evidence" value="ECO:0007669"/>
    <property type="project" value="TreeGrafter"/>
</dbReference>
<evidence type="ECO:0000256" key="2">
    <source>
        <dbReference type="SAM" id="MobiDB-lite"/>
    </source>
</evidence>
<name>H5UVS6_9MICO</name>
<dbReference type="eggNOG" id="COG0841">
    <property type="taxonomic scope" value="Bacteria"/>
</dbReference>
<feature type="transmembrane region" description="Helical" evidence="3">
    <location>
        <begin position="720"/>
        <end position="740"/>
    </location>
</feature>
<feature type="coiled-coil region" evidence="1">
    <location>
        <begin position="422"/>
        <end position="525"/>
    </location>
</feature>
<accession>H5UVS6</accession>
<feature type="transmembrane region" description="Helical" evidence="3">
    <location>
        <begin position="631"/>
        <end position="664"/>
    </location>
</feature>
<dbReference type="OrthoDB" id="3306666at2"/>
<dbReference type="Gene3D" id="3.30.70.1320">
    <property type="entry name" value="Multidrug efflux transporter AcrB pore domain like"/>
    <property type="match status" value="2"/>
</dbReference>
<dbReference type="Gene3D" id="3.30.70.1430">
    <property type="entry name" value="Multidrug efflux transporter AcrB pore domain"/>
    <property type="match status" value="2"/>
</dbReference>
<keyword evidence="5" id="KW-1185">Reference proteome</keyword>
<dbReference type="Gene3D" id="3.30.2090.10">
    <property type="entry name" value="Multidrug efflux transporter AcrB TolC docking domain, DN and DC subdomains"/>
    <property type="match status" value="3"/>
</dbReference>
<feature type="transmembrane region" description="Helical" evidence="3">
    <location>
        <begin position="1158"/>
        <end position="1177"/>
    </location>
</feature>
<keyword evidence="3" id="KW-0472">Membrane</keyword>
<dbReference type="SUPFAM" id="SSF82866">
    <property type="entry name" value="Multidrug efflux transporter AcrB transmembrane domain"/>
    <property type="match status" value="2"/>
</dbReference>
<dbReference type="SUPFAM" id="SSF82693">
    <property type="entry name" value="Multidrug efflux transporter AcrB pore domain, PN1, PN2, PC1 and PC2 subdomains"/>
    <property type="match status" value="3"/>
</dbReference>
<dbReference type="RefSeq" id="WP_009483677.1">
    <property type="nucleotide sequence ID" value="NZ_BAFE01000094.1"/>
</dbReference>
<dbReference type="STRING" id="1089455.MOPEL_135_00720"/>
<feature type="transmembrane region" description="Helical" evidence="3">
    <location>
        <begin position="1207"/>
        <end position="1231"/>
    </location>
</feature>
<feature type="compositionally biased region" description="Low complexity" evidence="2">
    <location>
        <begin position="266"/>
        <end position="277"/>
    </location>
</feature>
<feature type="transmembrane region" description="Helical" evidence="3">
    <location>
        <begin position="12"/>
        <end position="32"/>
    </location>
</feature>
<dbReference type="PRINTS" id="PR00702">
    <property type="entry name" value="ACRIFLAVINRP"/>
</dbReference>
<feature type="compositionally biased region" description="Low complexity" evidence="2">
    <location>
        <begin position="371"/>
        <end position="394"/>
    </location>
</feature>
<dbReference type="PANTHER" id="PTHR32063:SF0">
    <property type="entry name" value="SWARMING MOTILITY PROTEIN SWRC"/>
    <property type="match status" value="1"/>
</dbReference>
<feature type="transmembrane region" description="Helical" evidence="3">
    <location>
        <begin position="1259"/>
        <end position="1284"/>
    </location>
</feature>
<feature type="transmembrane region" description="Helical" evidence="3">
    <location>
        <begin position="829"/>
        <end position="849"/>
    </location>
</feature>
<dbReference type="GO" id="GO:0042910">
    <property type="term" value="F:xenobiotic transmembrane transporter activity"/>
    <property type="evidence" value="ECO:0007669"/>
    <property type="project" value="TreeGrafter"/>
</dbReference>
<keyword evidence="3" id="KW-0812">Transmembrane</keyword>
<keyword evidence="3" id="KW-1133">Transmembrane helix</keyword>
<evidence type="ECO:0000313" key="5">
    <source>
        <dbReference type="Proteomes" id="UP000004367"/>
    </source>
</evidence>
<comment type="caution">
    <text evidence="4">The sequence shown here is derived from an EMBL/GenBank/DDBJ whole genome shotgun (WGS) entry which is preliminary data.</text>
</comment>
<feature type="region of interest" description="Disordered" evidence="2">
    <location>
        <begin position="782"/>
        <end position="807"/>
    </location>
</feature>
<evidence type="ECO:0000313" key="4">
    <source>
        <dbReference type="EMBL" id="GAB49834.1"/>
    </source>
</evidence>
<dbReference type="Gene3D" id="3.30.70.1440">
    <property type="entry name" value="Multidrug efflux transporter AcrB pore domain"/>
    <property type="match status" value="1"/>
</dbReference>
<dbReference type="PANTHER" id="PTHR32063">
    <property type="match status" value="1"/>
</dbReference>
<feature type="region of interest" description="Disordered" evidence="2">
    <location>
        <begin position="255"/>
        <end position="404"/>
    </location>
</feature>
<dbReference type="InterPro" id="IPR001036">
    <property type="entry name" value="Acrflvin-R"/>
</dbReference>
<dbReference type="InterPro" id="IPR027463">
    <property type="entry name" value="AcrB_DN_DC_subdom"/>
</dbReference>
<feature type="compositionally biased region" description="Gly residues" evidence="2">
    <location>
        <begin position="278"/>
        <end position="298"/>
    </location>
</feature>
<organism evidence="4 5">
    <name type="scientific">Mobilicoccus pelagius NBRC 104925</name>
    <dbReference type="NCBI Taxonomy" id="1089455"/>
    <lineage>
        <taxon>Bacteria</taxon>
        <taxon>Bacillati</taxon>
        <taxon>Actinomycetota</taxon>
        <taxon>Actinomycetes</taxon>
        <taxon>Micrococcales</taxon>
        <taxon>Dermatophilaceae</taxon>
        <taxon>Mobilicoccus</taxon>
    </lineage>
</organism>
<feature type="region of interest" description="Disordered" evidence="2">
    <location>
        <begin position="1321"/>
        <end position="1420"/>
    </location>
</feature>
<feature type="compositionally biased region" description="Basic and acidic residues" evidence="2">
    <location>
        <begin position="1382"/>
        <end position="1397"/>
    </location>
</feature>
<reference evidence="4 5" key="1">
    <citation type="submission" date="2012-02" db="EMBL/GenBank/DDBJ databases">
        <title>Whole genome shotgun sequence of Mobilicoccus pelagius NBRC 104925.</title>
        <authorList>
            <person name="Yoshida Y."/>
            <person name="Hosoyama A."/>
            <person name="Tsuchikane K."/>
            <person name="Katsumata H."/>
            <person name="Yamazaki S."/>
            <person name="Fujita N."/>
        </authorList>
    </citation>
    <scope>NUCLEOTIDE SEQUENCE [LARGE SCALE GENOMIC DNA]</scope>
    <source>
        <strain evidence="4 5">NBRC 104925</strain>
    </source>
</reference>
<feature type="compositionally biased region" description="Low complexity" evidence="2">
    <location>
        <begin position="318"/>
        <end position="364"/>
    </location>
</feature>
<feature type="compositionally biased region" description="Low complexity" evidence="2">
    <location>
        <begin position="782"/>
        <end position="793"/>
    </location>
</feature>
<evidence type="ECO:0000256" key="3">
    <source>
        <dbReference type="SAM" id="Phobius"/>
    </source>
</evidence>
<feature type="transmembrane region" description="Helical" evidence="3">
    <location>
        <begin position="1184"/>
        <end position="1201"/>
    </location>
</feature>
<sequence>MFLTRFSLRNRALIALVTVFIMIGGLIALGGMRRELIPPLQIPIAGVVTVVPGAGPGVIEDQVTSPIEAAVLGVEGVEKVESTSSASLSSVTVDLKYGTDLPQAQAKIQRAVLAVRNLPEGADPRVITGSIDDFPVMQIAASGGENADQLAERVKNLVVPELEDVPGVREVQVSGAADKIVRIDLDEDEMKRLGITASSVTSLLQANGVVVPGGRLTEGGQDLSVQTGSRLTSVEEIRDLPLAALPKSAANPLAQLSAGSGGGGAAPRAGTGTKPRTGAGGAGGTGGMGGPPAMGGMGMLAPVPHARVMAPTPPTPTSPTGTPTGTPSPTGTATSTPPSPTSTSASPSPTTRPTGSPTGRPTTRPTDHPTGRPTGLPTTLPTALPTTLPTAFPTTLPPGTPWPEGLPPLPELVKQFEQLPKLIAALQQLEQLQGQLQGLEQLQKQLKGLEQLQGLQGQLGELRKLQGQLEQLRGLQGQLGQLAQLQGQLQQLQGLQGQLAGLSQLQGQLKQLQGLQAQLAGLSELQKQLSALQGNQTVPTPKIHTLGDVAEVALVNAPGAGVSRSDGRPSVTLAITKTPEAGAVDVSHAVQDKLTDAQSKIPGGKLAVVFDQAPFIEQSIDDLGTEGALGLVMAVLVVFAFLLSLPLTLVTALSIPMSLLVAIIGMKTGGLSLNILTLGALTISVGRVVDDSIVVIENIKRHLDLGEPKNVAIPAAVKEVAAAITASTASTVAVFLPIGVVGGQAGELFRPFALTVALAMSASLLVALTIIPVLGYWFVRGSSESSSESSGRTRWPRSRRAPRTHDTDSAGLVQRAYMPALGLALRRPVATLLVAFLLLGATGLAATGLKTDFIGDSGSNSLQITQSLPAGTTLEKTDDRAKALERLVRARPEVASVQTTITGSGGSGLEALFSGGGSNTARTTVTLDEGSDAKAVSEALRAEARKHADLGTVSVSESGGGGPGSRQVEVSVQAADDTDLRAAADTVEKAVRGVGGTRDIANNLAADVPQLSIDVDRAEALKRGLTEPQIGLAVSNALQGATIGKVEIDQQRHDVVVHERPAPETIAALEDIPVGSDLNGKTVRLHTVADVDRTKTAASISRVDGRRTALITAVPEGDDLGGLTRNIQSALDATQLPAGASATIGGVSADQQEAFGQLGIALLVAIAIVYVVMVATFGSLIQPLILLVSVPLAATGALAALELTGTALGVPAIIGLLMLVGIVVTNAIVLIDLVNQHRAAGAGVEEAVVEGARDRVRPIVMTALATILALVPMAMSLSGGGAFISQPLALVVIGGLFSSTALTLLVVPALYLLVERRRAGRGNPRDPFAETPPRTTEADAPVSSGATVASGVSAAPQGSEGSGTFGSTARRAEGTPPASRTAEGDVARSENGPRDESPADPAGPTARPTVRDDDAEPPQT</sequence>
<keyword evidence="1" id="KW-0175">Coiled coil</keyword>
<protein>
    <submittedName>
        <fullName evidence="4">Putative drug resistance transporter</fullName>
    </submittedName>
</protein>